<feature type="domain" description="Xrn1 N-terminal" evidence="6">
    <location>
        <begin position="1"/>
        <end position="233"/>
    </location>
</feature>
<comment type="similarity">
    <text evidence="4">Belongs to the 5'-3' exonuclease family.</text>
</comment>
<gene>
    <name evidence="11" type="ORF">BN9_042830</name>
</gene>
<evidence type="ECO:0000313" key="11">
    <source>
        <dbReference type="EMBL" id="CCI43499.1"/>
    </source>
</evidence>
<evidence type="ECO:0000313" key="12">
    <source>
        <dbReference type="Proteomes" id="UP000053237"/>
    </source>
</evidence>
<feature type="compositionally biased region" description="Basic and acidic residues" evidence="5">
    <location>
        <begin position="1295"/>
        <end position="1305"/>
    </location>
</feature>
<feature type="domain" description="Exoribonuclease Xrn1 D2/D3" evidence="10">
    <location>
        <begin position="1051"/>
        <end position="1155"/>
    </location>
</feature>
<dbReference type="InterPro" id="IPR041385">
    <property type="entry name" value="SH3_12"/>
</dbReference>
<dbReference type="InParanoid" id="A0A024GA24"/>
<dbReference type="Pfam" id="PF18334">
    <property type="entry name" value="XRN1_D2_D3"/>
    <property type="match status" value="1"/>
</dbReference>
<evidence type="ECO:0000256" key="3">
    <source>
        <dbReference type="ARBA" id="ARBA00022839"/>
    </source>
</evidence>
<feature type="region of interest" description="Disordered" evidence="5">
    <location>
        <begin position="1279"/>
        <end position="1308"/>
    </location>
</feature>
<dbReference type="Pfam" id="PF17846">
    <property type="entry name" value="XRN_M"/>
    <property type="match status" value="1"/>
</dbReference>
<dbReference type="InterPro" id="IPR004859">
    <property type="entry name" value="Xrn1_N"/>
</dbReference>
<reference evidence="11 12" key="1">
    <citation type="submission" date="2012-05" db="EMBL/GenBank/DDBJ databases">
        <title>Recombination and specialization in a pathogen metapopulation.</title>
        <authorList>
            <person name="Gardiner A."/>
            <person name="Kemen E."/>
            <person name="Schultz-Larsen T."/>
            <person name="MacLean D."/>
            <person name="Van Oosterhout C."/>
            <person name="Jones J.D.G."/>
        </authorList>
    </citation>
    <scope>NUCLEOTIDE SEQUENCE [LARGE SCALE GENOMIC DNA]</scope>
    <source>
        <strain evidence="11 12">Ac Nc2</strain>
    </source>
</reference>
<dbReference type="PANTHER" id="PTHR12341:SF7">
    <property type="entry name" value="5'-3' EXORIBONUCLEASE 1"/>
    <property type="match status" value="1"/>
</dbReference>
<dbReference type="Gene3D" id="2.170.260.40">
    <property type="match status" value="1"/>
</dbReference>
<comment type="caution">
    <text evidence="11">The sequence shown here is derived from an EMBL/GenBank/DDBJ whole genome shotgun (WGS) entry which is preliminary data.</text>
</comment>
<dbReference type="InterPro" id="IPR047008">
    <property type="entry name" value="XRN1_SH3_sf"/>
</dbReference>
<dbReference type="Gene3D" id="3.40.50.12390">
    <property type="match status" value="2"/>
</dbReference>
<feature type="domain" description="Xrn1 helical" evidence="7">
    <location>
        <begin position="294"/>
        <end position="652"/>
    </location>
</feature>
<dbReference type="Gene3D" id="1.25.40.1050">
    <property type="match status" value="1"/>
</dbReference>
<name>A0A024GA24_9STRA</name>
<dbReference type="InterPro" id="IPR041412">
    <property type="entry name" value="Xrn1_helical"/>
</dbReference>
<dbReference type="GO" id="GO:0004534">
    <property type="term" value="F:5'-3' RNA exonuclease activity"/>
    <property type="evidence" value="ECO:0007669"/>
    <property type="project" value="TreeGrafter"/>
</dbReference>
<keyword evidence="1" id="KW-0540">Nuclease</keyword>
<protein>
    <submittedName>
        <fullName evidence="11">Uncharacterized protein</fullName>
    </submittedName>
</protein>
<keyword evidence="3" id="KW-0269">Exonuclease</keyword>
<organism evidence="11 12">
    <name type="scientific">Albugo candida</name>
    <dbReference type="NCBI Taxonomy" id="65357"/>
    <lineage>
        <taxon>Eukaryota</taxon>
        <taxon>Sar</taxon>
        <taxon>Stramenopiles</taxon>
        <taxon>Oomycota</taxon>
        <taxon>Peronosporomycetes</taxon>
        <taxon>Albuginales</taxon>
        <taxon>Albuginaceae</taxon>
        <taxon>Albugo</taxon>
    </lineage>
</organism>
<dbReference type="Gene3D" id="2.30.30.750">
    <property type="match status" value="1"/>
</dbReference>
<dbReference type="EMBL" id="CAIX01000050">
    <property type="protein sequence ID" value="CCI43499.1"/>
    <property type="molecule type" value="Genomic_DNA"/>
</dbReference>
<dbReference type="Proteomes" id="UP000053237">
    <property type="component" value="Unassembled WGS sequence"/>
</dbReference>
<keyword evidence="2" id="KW-0378">Hydrolase</keyword>
<evidence type="ECO:0000256" key="2">
    <source>
        <dbReference type="ARBA" id="ARBA00022801"/>
    </source>
</evidence>
<evidence type="ECO:0000259" key="8">
    <source>
        <dbReference type="Pfam" id="PF18129"/>
    </source>
</evidence>
<dbReference type="CDD" id="cd18673">
    <property type="entry name" value="PIN_XRN1-2-like"/>
    <property type="match status" value="1"/>
</dbReference>
<proteinExistence type="inferred from homology"/>
<dbReference type="Pfam" id="PF18129">
    <property type="entry name" value="SH3_12"/>
    <property type="match status" value="1"/>
</dbReference>
<keyword evidence="12" id="KW-1185">Reference proteome</keyword>
<dbReference type="PANTHER" id="PTHR12341">
    <property type="entry name" value="5'-&gt;3' EXORIBONUCLEASE"/>
    <property type="match status" value="1"/>
</dbReference>
<dbReference type="STRING" id="65357.A0A024GA24"/>
<evidence type="ECO:0000259" key="6">
    <source>
        <dbReference type="Pfam" id="PF03159"/>
    </source>
</evidence>
<sequence>MGIPRFYAYISERYPLINQTISGLSLLPEFDCFYLDMNGILHVCTHNNNHSDDTSPATFEEQFQAIVRYLDRLVTCIVKPKKLVYLAIDGVAPRAKLNQQRSRRFRAGLERQEKVKELALEMEKNGTNLSKKDIFDSNCITPGTEFLERISEQLIYFIRHKIKNDPLWTRLEVYFSGSEVPGEGEHKIMDFIRQRKMSAGYEPNLRHCMYGSDADLMLLSLMTHEPHFTLIREHVDWGSGSSRSKGKISVAEKKKIQEDQWQLVHLSLFREYLMMEMRVKYPQGGQVQIDKRRDGERMIDDFIFLTFLFGNDFIPHSPTLEIRENAIPILLKVYRELLDEQNSVQYLTDSGKLVNVELLQALFIKIGNMEEEILSKRAEEERKKRKSRHYRNDKRQAIDTQVTSIAISGDLDEEEGAEIEFALALDQEVDADSQDEYEDDAPELLTLSGTESFQDTKWTYYERKFGIHRGDGDAGNCDLQEVRKNFLEALVWCLAYYFQGPPSWSWYYPHHYSPMISDLTGIADIMKDISFSCVSDTGIVDGPLLPFEQLLANLPSSSAHLVPKSFQFLMQSPLSPIKHFYPATFEVDMEGKRNDWEGVNVLPFIDIEQLRAAILQHCPVDQLTEVERKRNRLQLHALKIVHDEKALETVKSSLRGKSGFPDIVPCHSRVEKYSAASIQATKLFHGSYQSRLLPNVKLPLPGFPSFYTTLTESCRVECVSINCFGFPSRKETLVVRVATSAQMSIPSEQLLGSNVNVNWPHLHEALVVGVSTAAEECRSIKQGKHGPEVIHRVDHDTHGRKEWEKYTKAEGLKYLRGRGIPGTGGIDLGGITKCVHVRLLEGIVRDANGCVKKIFGKDETLLPFQLLVLQDTIPGDVGLHEIGPLAIEEQFPITCQVLITAGKWLGCPGVVRGFENGKIKVEIHEIDREPPFGYNIAAQLCDHYVSGHEAAHRLGISKNVLGILTGSFCVMDVELGLKLHSYREYILPGYCRLVEAPNHSGRNAQPRHKKENGASVWRSGDTIKILGSTESMKDKKYQSRDNDRDIGVCRTFWEYSERAIALLGEYVCAFPSFVRNLEHLSPSQVRRASLQLFGTDDVDLAQKSASEIATWVESKKVNLQYAPVDSQHVSLEAMQAIESAGSARLAELERHISKKNRNKTHLLPRAHLFVPNSHCNQDVTGVEVSKHASANRGVPVIGDRVVNICAREVPMGYRGTVVATFVSTKCVEVLFDQRFIGGEALHGTKSTDRGKIVPWNNLLCVSKPPESHRTFHPDIARKAHHPRADAKSTNSVNSTRKEVQKENTKPQEAVPVHIQAPMHVPEPPDPEKMKQILEMGKGEELKHIKKLLTPPQTTLKASALAWKPPRGLASFAPRTQRNAPSIPTYKPHPIPLNENAPPAPSQTFFCYNGALDRSVQVDQQRRKAPTNIPTSKTIGDSASERKRQPAKHLAVNGAKPPAHNKWIAKTSHTHDGTDGTAGGTEKVLLSPALLQEQNKKRSE</sequence>
<evidence type="ECO:0000256" key="1">
    <source>
        <dbReference type="ARBA" id="ARBA00022722"/>
    </source>
</evidence>
<feature type="region of interest" description="Disordered" evidence="5">
    <location>
        <begin position="1371"/>
        <end position="1397"/>
    </location>
</feature>
<evidence type="ECO:0000256" key="5">
    <source>
        <dbReference type="SAM" id="MobiDB-lite"/>
    </source>
</evidence>
<dbReference type="InterPro" id="IPR047007">
    <property type="entry name" value="XRN1_D1_sf"/>
</dbReference>
<feature type="compositionally biased region" description="Polar residues" evidence="5">
    <location>
        <begin position="1427"/>
        <end position="1436"/>
    </location>
</feature>
<feature type="region of interest" description="Disordered" evidence="5">
    <location>
        <begin position="1416"/>
        <end position="1499"/>
    </location>
</feature>
<evidence type="ECO:0000256" key="4">
    <source>
        <dbReference type="ARBA" id="ARBA00038299"/>
    </source>
</evidence>
<dbReference type="Pfam" id="PF18332">
    <property type="entry name" value="XRN1_D1"/>
    <property type="match status" value="1"/>
</dbReference>
<dbReference type="GO" id="GO:0003723">
    <property type="term" value="F:RNA binding"/>
    <property type="evidence" value="ECO:0007669"/>
    <property type="project" value="TreeGrafter"/>
</dbReference>
<dbReference type="GO" id="GO:0000956">
    <property type="term" value="P:nuclear-transcribed mRNA catabolic process"/>
    <property type="evidence" value="ECO:0007669"/>
    <property type="project" value="TreeGrafter"/>
</dbReference>
<dbReference type="OrthoDB" id="372487at2759"/>
<dbReference type="Pfam" id="PF03159">
    <property type="entry name" value="XRN_N"/>
    <property type="match status" value="1"/>
</dbReference>
<evidence type="ECO:0000259" key="7">
    <source>
        <dbReference type="Pfam" id="PF17846"/>
    </source>
</evidence>
<feature type="domain" description="5'-3' exoribonuclease 1 SH3-like" evidence="8">
    <location>
        <begin position="1197"/>
        <end position="1259"/>
    </location>
</feature>
<dbReference type="InterPro" id="IPR041106">
    <property type="entry name" value="XRN1_D2_D3"/>
</dbReference>
<feature type="domain" description="5'-3' exoribonuclease 1 D1" evidence="9">
    <location>
        <begin position="700"/>
        <end position="868"/>
    </location>
</feature>
<evidence type="ECO:0000259" key="10">
    <source>
        <dbReference type="Pfam" id="PF18334"/>
    </source>
</evidence>
<evidence type="ECO:0000259" key="9">
    <source>
        <dbReference type="Pfam" id="PF18332"/>
    </source>
</evidence>
<dbReference type="InterPro" id="IPR040992">
    <property type="entry name" value="XRN1_D1"/>
</dbReference>
<dbReference type="InterPro" id="IPR027073">
    <property type="entry name" value="5_3_exoribonuclease"/>
</dbReference>
<dbReference type="GO" id="GO:0005634">
    <property type="term" value="C:nucleus"/>
    <property type="evidence" value="ECO:0007669"/>
    <property type="project" value="TreeGrafter"/>
</dbReference>
<accession>A0A024GA24</accession>